<gene>
    <name evidence="3" type="ORF">NVI5450_2301</name>
</gene>
<reference evidence="3 4" key="1">
    <citation type="submission" date="2016-11" db="EMBL/GenBank/DDBJ databases">
        <authorList>
            <person name="Jaros S."/>
            <person name="Januszkiewicz K."/>
            <person name="Wedrychowicz H."/>
        </authorList>
    </citation>
    <scope>NUCLEOTIDE SEQUENCE [LARGE SCALE GENOMIC DNA]</scope>
    <source>
        <strain evidence="3">NVI 5450</strain>
    </source>
</reference>
<dbReference type="GO" id="GO:0006629">
    <property type="term" value="P:lipid metabolic process"/>
    <property type="evidence" value="ECO:0007669"/>
    <property type="project" value="InterPro"/>
</dbReference>
<proteinExistence type="predicted"/>
<evidence type="ECO:0000313" key="3">
    <source>
        <dbReference type="EMBL" id="SGZ00362.1"/>
    </source>
</evidence>
<evidence type="ECO:0000313" key="4">
    <source>
        <dbReference type="Proteomes" id="UP000183794"/>
    </source>
</evidence>
<feature type="transmembrane region" description="Helical" evidence="1">
    <location>
        <begin position="214"/>
        <end position="238"/>
    </location>
</feature>
<evidence type="ECO:0000259" key="2">
    <source>
        <dbReference type="Pfam" id="PF00487"/>
    </source>
</evidence>
<dbReference type="InterPro" id="IPR005804">
    <property type="entry name" value="FA_desaturase_dom"/>
</dbReference>
<dbReference type="PANTHER" id="PTHR19353:SF84">
    <property type="entry name" value="ACYL-COA DELTA-9-DESATURASE, DESB"/>
    <property type="match status" value="1"/>
</dbReference>
<dbReference type="GO" id="GO:0016717">
    <property type="term" value="F:oxidoreductase activity, acting on paired donors, with oxidation of a pair of donors resulting in the reduction of molecular oxygen to two molecules of water"/>
    <property type="evidence" value="ECO:0007669"/>
    <property type="project" value="TreeGrafter"/>
</dbReference>
<accession>A0A1K9ZQ64</accession>
<protein>
    <submittedName>
        <fullName evidence="3">Putative fatty acid desaturase</fullName>
    </submittedName>
</protein>
<dbReference type="CDD" id="cd03506">
    <property type="entry name" value="Delta6-FADS-like"/>
    <property type="match status" value="1"/>
</dbReference>
<dbReference type="RefSeq" id="WP_075497315.1">
    <property type="nucleotide sequence ID" value="NZ_CAWRBC010000136.1"/>
</dbReference>
<feature type="domain" description="Fatty acid desaturase" evidence="2">
    <location>
        <begin position="63"/>
        <end position="333"/>
    </location>
</feature>
<name>A0A1K9ZQ64_9GAMM</name>
<dbReference type="GO" id="GO:0016020">
    <property type="term" value="C:membrane"/>
    <property type="evidence" value="ECO:0007669"/>
    <property type="project" value="TreeGrafter"/>
</dbReference>
<evidence type="ECO:0000256" key="1">
    <source>
        <dbReference type="SAM" id="Phobius"/>
    </source>
</evidence>
<feature type="transmembrane region" description="Helical" evidence="1">
    <location>
        <begin position="156"/>
        <end position="176"/>
    </location>
</feature>
<keyword evidence="1" id="KW-0472">Membrane</keyword>
<organism evidence="3 4">
    <name type="scientific">Moritella viscosa</name>
    <dbReference type="NCBI Taxonomy" id="80854"/>
    <lineage>
        <taxon>Bacteria</taxon>
        <taxon>Pseudomonadati</taxon>
        <taxon>Pseudomonadota</taxon>
        <taxon>Gammaproteobacteria</taxon>
        <taxon>Alteromonadales</taxon>
        <taxon>Moritellaceae</taxon>
        <taxon>Moritella</taxon>
    </lineage>
</organism>
<dbReference type="AlphaFoldDB" id="A0A1K9ZQ64"/>
<dbReference type="InterPro" id="IPR012171">
    <property type="entry name" value="Fatty_acid_desaturase"/>
</dbReference>
<dbReference type="Pfam" id="PF00487">
    <property type="entry name" value="FA_desaturase"/>
    <property type="match status" value="1"/>
</dbReference>
<sequence length="368" mass="42825">MAKLNEQQLERLAIDLDAVKERAMKEVGSVDERYIKKIIRLQRTLEIAGRISIVLGFMSLYFWGVGVLLLSASKILDNMEIGHNVLHGQYDWMNDPTVNSQTFEWDNACSSESWKRVHNYEHHTYTNIIGKDRDFGYGLLRLSDDFSWRLRNLWQFGTYLILSTLFQWGIAFHEMAGERVFFGKRKEGRASHVDIERLKQVFYSKSTRQILKDYVIFPILAGPLFVMVLLGNLCANLLRNFWTSTIIFCGHFPTEVYTFTEKECEDESRGHWYYRQILGSANLTGPRWFHILTSHLSCQVEHHLFPEVPAHRYVAMSKEVQVIAAKYGIAYNTGSFFSQYASVVQRVIYFSFPFGKVTGKNTALYPRF</sequence>
<dbReference type="EMBL" id="FPLD01000061">
    <property type="protein sequence ID" value="SGZ00362.1"/>
    <property type="molecule type" value="Genomic_DNA"/>
</dbReference>
<dbReference type="PANTHER" id="PTHR19353">
    <property type="entry name" value="FATTY ACID DESATURASE 2"/>
    <property type="match status" value="1"/>
</dbReference>
<dbReference type="Proteomes" id="UP000183794">
    <property type="component" value="Unassembled WGS sequence"/>
</dbReference>
<feature type="transmembrane region" description="Helical" evidence="1">
    <location>
        <begin position="47"/>
        <end position="70"/>
    </location>
</feature>
<keyword evidence="1" id="KW-0812">Transmembrane</keyword>
<dbReference type="OrthoDB" id="104711at2"/>
<keyword evidence="1" id="KW-1133">Transmembrane helix</keyword>